<dbReference type="STRING" id="629741.GCWU000324_02254"/>
<accession>C4GJN1</accession>
<comment type="caution">
    <text evidence="1">The sequence shown here is derived from an EMBL/GenBank/DDBJ whole genome shotgun (WGS) entry which is preliminary data.</text>
</comment>
<gene>
    <name evidence="1" type="ORF">GCWU000324_02254</name>
</gene>
<dbReference type="HOGENOM" id="CLU_2990685_0_0_4"/>
<dbReference type="Proteomes" id="UP000003009">
    <property type="component" value="Unassembled WGS sequence"/>
</dbReference>
<keyword evidence="2" id="KW-1185">Reference proteome</keyword>
<name>C4GJN1_9NEIS</name>
<dbReference type="AlphaFoldDB" id="C4GJN1"/>
<evidence type="ECO:0000313" key="1">
    <source>
        <dbReference type="EMBL" id="EEP68003.1"/>
    </source>
</evidence>
<protein>
    <submittedName>
        <fullName evidence="1">Uncharacterized protein</fullName>
    </submittedName>
</protein>
<sequence length="57" mass="6431">MRQPEKQEMPSFPRRNDDILGFVKGSAQKHTQPIIRQNTRLAAYHAPAQPLPPPKAA</sequence>
<proteinExistence type="predicted"/>
<reference evidence="1" key="1">
    <citation type="submission" date="2009-04" db="EMBL/GenBank/DDBJ databases">
        <authorList>
            <person name="Weinstock G."/>
            <person name="Sodergren E."/>
            <person name="Clifton S."/>
            <person name="Fulton L."/>
            <person name="Fulton B."/>
            <person name="Courtney L."/>
            <person name="Fronick C."/>
            <person name="Harrison M."/>
            <person name="Strong C."/>
            <person name="Farmer C."/>
            <person name="Delahaunty K."/>
            <person name="Markovic C."/>
            <person name="Hall O."/>
            <person name="Minx P."/>
            <person name="Tomlinson C."/>
            <person name="Mitreva M."/>
            <person name="Nelson J."/>
            <person name="Hou S."/>
            <person name="Wollam A."/>
            <person name="Pepin K.H."/>
            <person name="Johnson M."/>
            <person name="Bhonagiri V."/>
            <person name="Nash W.E."/>
            <person name="Warren W."/>
            <person name="Chinwalla A."/>
            <person name="Mardis E.R."/>
            <person name="Wilson R.K."/>
        </authorList>
    </citation>
    <scope>NUCLEOTIDE SEQUENCE [LARGE SCALE GENOMIC DNA]</scope>
    <source>
        <strain evidence="1">ATCC 51147</strain>
    </source>
</reference>
<evidence type="ECO:0000313" key="2">
    <source>
        <dbReference type="Proteomes" id="UP000003009"/>
    </source>
</evidence>
<organism evidence="1 2">
    <name type="scientific">Kingella oralis ATCC 51147</name>
    <dbReference type="NCBI Taxonomy" id="629741"/>
    <lineage>
        <taxon>Bacteria</taxon>
        <taxon>Pseudomonadati</taxon>
        <taxon>Pseudomonadota</taxon>
        <taxon>Betaproteobacteria</taxon>
        <taxon>Neisseriales</taxon>
        <taxon>Neisseriaceae</taxon>
        <taxon>Kingella</taxon>
    </lineage>
</organism>
<dbReference type="EMBL" id="ACJW02000003">
    <property type="protein sequence ID" value="EEP68003.1"/>
    <property type="molecule type" value="Genomic_DNA"/>
</dbReference>